<dbReference type="Pfam" id="PF23003">
    <property type="entry name" value="Fn1_2"/>
    <property type="match status" value="3"/>
</dbReference>
<organism evidence="4 5">
    <name type="scientific">Cercopithifilaria johnstoni</name>
    <dbReference type="NCBI Taxonomy" id="2874296"/>
    <lineage>
        <taxon>Eukaryota</taxon>
        <taxon>Metazoa</taxon>
        <taxon>Ecdysozoa</taxon>
        <taxon>Nematoda</taxon>
        <taxon>Chromadorea</taxon>
        <taxon>Rhabditida</taxon>
        <taxon>Spirurina</taxon>
        <taxon>Spiruromorpha</taxon>
        <taxon>Filarioidea</taxon>
        <taxon>Onchocercidae</taxon>
        <taxon>Cercopithifilaria</taxon>
    </lineage>
</organism>
<dbReference type="AlphaFoldDB" id="A0A8J2M254"/>
<keyword evidence="5" id="KW-1185">Reference proteome</keyword>
<feature type="region of interest" description="Disordered" evidence="1">
    <location>
        <begin position="165"/>
        <end position="186"/>
    </location>
</feature>
<name>A0A8J2M254_9BILA</name>
<feature type="domain" description="Abnormal cell migration protein 18-like fibronectin type I" evidence="3">
    <location>
        <begin position="177"/>
        <end position="243"/>
    </location>
</feature>
<evidence type="ECO:0000313" key="5">
    <source>
        <dbReference type="Proteomes" id="UP000746747"/>
    </source>
</evidence>
<protein>
    <recommendedName>
        <fullName evidence="3">Abnormal cell migration protein 18-like fibronectin type I domain-containing protein</fullName>
    </recommendedName>
</protein>
<dbReference type="EMBL" id="CAKAEH010001633">
    <property type="protein sequence ID" value="CAG9538185.1"/>
    <property type="molecule type" value="Genomic_DNA"/>
</dbReference>
<dbReference type="PANTHER" id="PTHR35572">
    <property type="entry name" value="PROTEIN CBG04538-RELATED"/>
    <property type="match status" value="1"/>
</dbReference>
<keyword evidence="2" id="KW-0732">Signal</keyword>
<evidence type="ECO:0000256" key="2">
    <source>
        <dbReference type="SAM" id="SignalP"/>
    </source>
</evidence>
<comment type="caution">
    <text evidence="4">The sequence shown here is derived from an EMBL/GenBank/DDBJ whole genome shotgun (WGS) entry which is preliminary data.</text>
</comment>
<feature type="domain" description="Abnormal cell migration protein 18-like fibronectin type I" evidence="3">
    <location>
        <begin position="17"/>
        <end position="87"/>
    </location>
</feature>
<evidence type="ECO:0000259" key="3">
    <source>
        <dbReference type="Pfam" id="PF23003"/>
    </source>
</evidence>
<feature type="signal peptide" evidence="2">
    <location>
        <begin position="1"/>
        <end position="17"/>
    </location>
</feature>
<reference evidence="4" key="1">
    <citation type="submission" date="2021-09" db="EMBL/GenBank/DDBJ databases">
        <authorList>
            <consortium name="Pathogen Informatics"/>
        </authorList>
    </citation>
    <scope>NUCLEOTIDE SEQUENCE</scope>
</reference>
<feature type="domain" description="Abnormal cell migration protein 18-like fibronectin type I" evidence="3">
    <location>
        <begin position="102"/>
        <end position="159"/>
    </location>
</feature>
<proteinExistence type="predicted"/>
<evidence type="ECO:0000256" key="1">
    <source>
        <dbReference type="SAM" id="MobiDB-lite"/>
    </source>
</evidence>
<evidence type="ECO:0000313" key="4">
    <source>
        <dbReference type="EMBL" id="CAG9538185.1"/>
    </source>
</evidence>
<dbReference type="InterPro" id="IPR040282">
    <property type="entry name" value="Mig-18-like"/>
</dbReference>
<gene>
    <name evidence="4" type="ORF">CJOHNSTONI_LOCUS7918</name>
</gene>
<dbReference type="OrthoDB" id="5785512at2759"/>
<accession>A0A8J2M254</accession>
<dbReference type="InterPro" id="IPR055119">
    <property type="entry name" value="Mig18_Fn1"/>
</dbReference>
<feature type="chain" id="PRO_5035289671" description="Abnormal cell migration protein 18-like fibronectin type I domain-containing protein" evidence="2">
    <location>
        <begin position="18"/>
        <end position="256"/>
    </location>
</feature>
<sequence>MVSIFLILFFLINPTNGCVHDGKNYKDGDTWVEKDAFIMQCRMAEDGTSWMVEVTGCKTPSGTTIPMNSSVIDGNYEWNCTKNSDGQISMQKALHANAKCGEHERGDQWREKSFLYECEAGGQRSVVGCFAIGDEQIKIGETKEINGYTIKCEKFENGTVVMHGTRQGGGGTGSETECIDPKSGSHPIHSTWTDDNRFNKTCLPGGQIDVLNCISTNGVQIPVNEEKVVNNVKYKCEKTDDGTIRFTSGTVDNAVE</sequence>
<dbReference type="Proteomes" id="UP000746747">
    <property type="component" value="Unassembled WGS sequence"/>
</dbReference>